<keyword evidence="3" id="KW-1185">Reference proteome</keyword>
<dbReference type="EMBL" id="JAMXLR010000051">
    <property type="protein sequence ID" value="MCO6045152.1"/>
    <property type="molecule type" value="Genomic_DNA"/>
</dbReference>
<comment type="caution">
    <text evidence="2">The sequence shown here is derived from an EMBL/GenBank/DDBJ whole genome shotgun (WGS) entry which is preliminary data.</text>
</comment>
<name>A0A9X2F9Z8_9BACT</name>
<evidence type="ECO:0000256" key="1">
    <source>
        <dbReference type="SAM" id="SignalP"/>
    </source>
</evidence>
<dbReference type="Proteomes" id="UP001155241">
    <property type="component" value="Unassembled WGS sequence"/>
</dbReference>
<organism evidence="2 3">
    <name type="scientific">Aeoliella straminimaris</name>
    <dbReference type="NCBI Taxonomy" id="2954799"/>
    <lineage>
        <taxon>Bacteria</taxon>
        <taxon>Pseudomonadati</taxon>
        <taxon>Planctomycetota</taxon>
        <taxon>Planctomycetia</taxon>
        <taxon>Pirellulales</taxon>
        <taxon>Lacipirellulaceae</taxon>
        <taxon>Aeoliella</taxon>
    </lineage>
</organism>
<protein>
    <recommendedName>
        <fullName evidence="4">YXWGXW repeat-containing protein</fullName>
    </recommendedName>
</protein>
<gene>
    <name evidence="2" type="ORF">NG895_14670</name>
</gene>
<feature type="chain" id="PRO_5040846457" description="YXWGXW repeat-containing protein" evidence="1">
    <location>
        <begin position="27"/>
        <end position="116"/>
    </location>
</feature>
<keyword evidence="1" id="KW-0732">Signal</keyword>
<dbReference type="RefSeq" id="WP_252853262.1">
    <property type="nucleotide sequence ID" value="NZ_JAMXLR010000051.1"/>
</dbReference>
<evidence type="ECO:0000313" key="3">
    <source>
        <dbReference type="Proteomes" id="UP001155241"/>
    </source>
</evidence>
<sequence>MYKIIVPAAALVAFTFLSTSTDTAQARGVHFRAGGIHVDVGHPHRGGFHRGHARSFGYNTYYPSNRGWGWGSAHSWHDTSHWDYHPPQLVPHGNHFHVQPGHYDWHQDGHWDHHHP</sequence>
<evidence type="ECO:0008006" key="4">
    <source>
        <dbReference type="Google" id="ProtNLM"/>
    </source>
</evidence>
<proteinExistence type="predicted"/>
<feature type="signal peptide" evidence="1">
    <location>
        <begin position="1"/>
        <end position="26"/>
    </location>
</feature>
<reference evidence="2" key="1">
    <citation type="submission" date="2022-06" db="EMBL/GenBank/DDBJ databases">
        <title>Aeoliella straminimaris, a novel planctomycete from sediments.</title>
        <authorList>
            <person name="Vitorino I.R."/>
            <person name="Lage O.M."/>
        </authorList>
    </citation>
    <scope>NUCLEOTIDE SEQUENCE</scope>
    <source>
        <strain evidence="2">ICT_H6.2</strain>
    </source>
</reference>
<evidence type="ECO:0000313" key="2">
    <source>
        <dbReference type="EMBL" id="MCO6045152.1"/>
    </source>
</evidence>
<dbReference type="AlphaFoldDB" id="A0A9X2F9Z8"/>
<accession>A0A9X2F9Z8</accession>